<accession>A0A126FCA6</accession>
<dbReference type="InterPro" id="IPR009313">
    <property type="entry name" value="Baculo_11_kDa"/>
</dbReference>
<organism evidence="1 2">
    <name type="scientific">Lonomia obliqua multiple nucleopolyhedrovirus</name>
    <dbReference type="NCBI Taxonomy" id="134394"/>
    <lineage>
        <taxon>Viruses</taxon>
        <taxon>Viruses incertae sedis</taxon>
        <taxon>Naldaviricetes</taxon>
        <taxon>Lefavirales</taxon>
        <taxon>Baculoviridae</taxon>
        <taxon>Alphabaculovirus</taxon>
        <taxon>Alphabaculovirus lonobliquae</taxon>
        <taxon>Lonomia obliqua nucleopolyhedrovirus</taxon>
    </lineage>
</organism>
<sequence>MRISNIISKATNGSRRYGNNIMDAIETNKSPTDGDQLELFIERNKDLIKDFTLIICGIFNCYFNFPFFHNVSHNTLKSILCQC</sequence>
<keyword evidence="2" id="KW-1185">Reference proteome</keyword>
<evidence type="ECO:0000313" key="1">
    <source>
        <dbReference type="EMBL" id="AKN81032.1"/>
    </source>
</evidence>
<gene>
    <name evidence="1" type="primary">Orf-32</name>
</gene>
<dbReference type="RefSeq" id="YP_009666394.1">
    <property type="nucleotide sequence ID" value="NC_043520.1"/>
</dbReference>
<dbReference type="Pfam" id="PF06143">
    <property type="entry name" value="Baculo_11_kDa"/>
    <property type="match status" value="1"/>
</dbReference>
<name>A0A126FCA6_9ABAC</name>
<reference evidence="1 2" key="1">
    <citation type="submission" date="2015-02" db="EMBL/GenBank/DDBJ databases">
        <title>Complete genome of a baculovirus isolated from a medical interest larvae: lLonomia obliqua (Lepidoptera: Saturniidae).</title>
        <authorList>
            <person name="Clara A.-S.W."/>
            <person name="Daniel A.-A.M.P."/>
            <person name="Miguel A.S."/>
            <person name="Jhon F.E.A."/>
            <person name="Fabricio M.S."/>
            <person name="Jose W.L.C."/>
            <person name="Bergmann R.M."/>
            <person name="Fernando M.L."/>
        </authorList>
    </citation>
    <scope>NUCLEOTIDE SEQUENCE [LARGE SCALE GENOMIC DNA]</scope>
    <source>
        <strain evidence="1">SP/2000</strain>
    </source>
</reference>
<dbReference type="GeneID" id="40526664"/>
<dbReference type="KEGG" id="vg:40526664"/>
<dbReference type="EMBL" id="KP763670">
    <property type="protein sequence ID" value="AKN81032.1"/>
    <property type="molecule type" value="Genomic_DNA"/>
</dbReference>
<evidence type="ECO:0000313" key="2">
    <source>
        <dbReference type="Proteomes" id="UP000297030"/>
    </source>
</evidence>
<dbReference type="Proteomes" id="UP000297030">
    <property type="component" value="Segment"/>
</dbReference>
<proteinExistence type="predicted"/>
<protein>
    <submittedName>
        <fullName evidence="1">Uncharacterized protein</fullName>
    </submittedName>
</protein>